<evidence type="ECO:0000256" key="3">
    <source>
        <dbReference type="SAM" id="MobiDB-lite"/>
    </source>
</evidence>
<dbReference type="STRING" id="1499688.BN000_03726"/>
<dbReference type="CDD" id="cd06464">
    <property type="entry name" value="ACD_sHsps-like"/>
    <property type="match status" value="1"/>
</dbReference>
<comment type="similarity">
    <text evidence="1 2">Belongs to the small heat shock protein (HSP20) family.</text>
</comment>
<reference evidence="6" key="1">
    <citation type="submission" date="2015-05" db="EMBL/GenBank/DDBJ databases">
        <authorList>
            <person name="Urmite Genomes"/>
        </authorList>
    </citation>
    <scope>NUCLEOTIDE SEQUENCE [LARGE SCALE GENOMIC DNA]</scope>
    <source>
        <strain evidence="6">LF1</strain>
    </source>
</reference>
<evidence type="ECO:0000256" key="2">
    <source>
        <dbReference type="RuleBase" id="RU003616"/>
    </source>
</evidence>
<keyword evidence="5" id="KW-0946">Virion</keyword>
<proteinExistence type="inferred from homology"/>
<evidence type="ECO:0000259" key="4">
    <source>
        <dbReference type="PROSITE" id="PS01031"/>
    </source>
</evidence>
<accession>A0A0U1P0D1</accession>
<dbReference type="InterPro" id="IPR002068">
    <property type="entry name" value="A-crystallin/Hsp20_dom"/>
</dbReference>
<name>A0A0U1P0D1_9BACI</name>
<dbReference type="OrthoDB" id="9811615at2"/>
<feature type="region of interest" description="Disordered" evidence="3">
    <location>
        <begin position="37"/>
        <end position="58"/>
    </location>
</feature>
<feature type="domain" description="SHSP" evidence="4">
    <location>
        <begin position="55"/>
        <end position="163"/>
    </location>
</feature>
<evidence type="ECO:0000313" key="6">
    <source>
        <dbReference type="Proteomes" id="UP000199087"/>
    </source>
</evidence>
<dbReference type="PROSITE" id="PS01031">
    <property type="entry name" value="SHSP"/>
    <property type="match status" value="1"/>
</dbReference>
<dbReference type="Gene3D" id="2.60.40.790">
    <property type="match status" value="1"/>
</dbReference>
<organism evidence="5 6">
    <name type="scientific">Neobacillus massiliamazoniensis</name>
    <dbReference type="NCBI Taxonomy" id="1499688"/>
    <lineage>
        <taxon>Bacteria</taxon>
        <taxon>Bacillati</taxon>
        <taxon>Bacillota</taxon>
        <taxon>Bacilli</taxon>
        <taxon>Bacillales</taxon>
        <taxon>Bacillaceae</taxon>
        <taxon>Neobacillus</taxon>
    </lineage>
</organism>
<dbReference type="InterPro" id="IPR031107">
    <property type="entry name" value="Small_HSP"/>
</dbReference>
<dbReference type="Proteomes" id="UP000199087">
    <property type="component" value="Unassembled WGS sequence"/>
</dbReference>
<protein>
    <submittedName>
        <fullName evidence="5">Spore coat protein</fullName>
    </submittedName>
</protein>
<dbReference type="Pfam" id="PF00011">
    <property type="entry name" value="HSP20"/>
    <property type="match status" value="1"/>
</dbReference>
<keyword evidence="5" id="KW-0167">Capsid protein</keyword>
<evidence type="ECO:0000256" key="1">
    <source>
        <dbReference type="PROSITE-ProRule" id="PRU00285"/>
    </source>
</evidence>
<dbReference type="InterPro" id="IPR008978">
    <property type="entry name" value="HSP20-like_chaperone"/>
</dbReference>
<sequence>MDMEKLKQWMEIAQSMHGGDFWNSIFDQELAKQFINDQPFKNPFPGTGDQADRSEGKNNRSFPIIDILEGDEEVMIMIELPGVKKEHIELGLSGNVLTIKGTALPTHPQLKLVYSERFYGEFQRQIKLNDNITPNELRAKFWNGILFVSYKRIIEKSDMIPIE</sequence>
<keyword evidence="6" id="KW-1185">Reference proteome</keyword>
<evidence type="ECO:0000313" key="5">
    <source>
        <dbReference type="EMBL" id="CRK83735.1"/>
    </source>
</evidence>
<dbReference type="EMBL" id="CVRB01000004">
    <property type="protein sequence ID" value="CRK83735.1"/>
    <property type="molecule type" value="Genomic_DNA"/>
</dbReference>
<dbReference type="SUPFAM" id="SSF49764">
    <property type="entry name" value="HSP20-like chaperones"/>
    <property type="match status" value="1"/>
</dbReference>
<gene>
    <name evidence="5" type="primary">yocM</name>
    <name evidence="5" type="ORF">BN000_03726</name>
</gene>
<dbReference type="PANTHER" id="PTHR11527">
    <property type="entry name" value="HEAT-SHOCK PROTEIN 20 FAMILY MEMBER"/>
    <property type="match status" value="1"/>
</dbReference>
<dbReference type="AlphaFoldDB" id="A0A0U1P0D1"/>